<comment type="function">
    <text evidence="6">HflC and HflK could encode or regulate a protease.</text>
</comment>
<dbReference type="Pfam" id="PF01145">
    <property type="entry name" value="Band_7"/>
    <property type="match status" value="1"/>
</dbReference>
<comment type="subunit">
    <text evidence="6">HflC and HflK may interact to form a multimeric complex.</text>
</comment>
<feature type="compositionally biased region" description="Polar residues" evidence="7">
    <location>
        <begin position="371"/>
        <end position="382"/>
    </location>
</feature>
<feature type="compositionally biased region" description="Gly residues" evidence="7">
    <location>
        <begin position="1"/>
        <end position="23"/>
    </location>
</feature>
<dbReference type="InterPro" id="IPR050710">
    <property type="entry name" value="Band7/mec-2_domain"/>
</dbReference>
<evidence type="ECO:0000256" key="6">
    <source>
        <dbReference type="RuleBase" id="RU364113"/>
    </source>
</evidence>
<keyword evidence="9" id="KW-0645">Protease</keyword>
<dbReference type="PANTHER" id="PTHR43327:SF2">
    <property type="entry name" value="MODULATOR OF FTSH PROTEASE HFLK"/>
    <property type="match status" value="1"/>
</dbReference>
<keyword evidence="9" id="KW-0378">Hydrolase</keyword>
<dbReference type="InterPro" id="IPR020980">
    <property type="entry name" value="Membrane_HflK_N"/>
</dbReference>
<dbReference type="EMBL" id="CP031417">
    <property type="protein sequence ID" value="AXK83612.1"/>
    <property type="molecule type" value="Genomic_DNA"/>
</dbReference>
<dbReference type="SUPFAM" id="SSF117892">
    <property type="entry name" value="Band 7/SPFH domain"/>
    <property type="match status" value="1"/>
</dbReference>
<evidence type="ECO:0000256" key="7">
    <source>
        <dbReference type="SAM" id="MobiDB-lite"/>
    </source>
</evidence>
<protein>
    <recommendedName>
        <fullName evidence="6">Protein HflK</fullName>
    </recommendedName>
</protein>
<dbReference type="OrthoDB" id="9779595at2"/>
<reference evidence="9 10" key="1">
    <citation type="submission" date="2018-07" db="EMBL/GenBank/DDBJ databases">
        <authorList>
            <person name="Quirk P.G."/>
            <person name="Krulwich T.A."/>
        </authorList>
    </citation>
    <scope>NUCLEOTIDE SEQUENCE [LARGE SCALE GENOMIC DNA]</scope>
    <source>
        <strain evidence="9 10">CC-BB4</strain>
    </source>
</reference>
<name>A0A346A365_9HYPH</name>
<sequence>MPWQQQGGGGGPWGSGGGKGPWGSGPQSSGPTPPDLEEMLRRGQDRLRRVLPGGNMGGKGIALVVLAAVALWGFSGFFRVEPDELGVVLRFGKQVREVQPGLNYHLPYPIETVLTPKALRVNKIDIGMRIVDDLRRGSTVRDVPEESLMLTGDENIVDVDFSVLWKVKPTGVGEYLFNIQNPEGTVKAVAESAMREVIGRSEIQPILTGARQTIETAVQDLMQKTLDNYRAGIVVQQVQLQKVDPPTQVIDSFRDVQAARADLERAVNEAQTYANKVVPEARGRVAQIVQAAEAYRQQTVAEATGQTARFLKIYEQYKKAPDVTRERMYLETMERVLGSTDKIILDSGQAGANGGGVVPYLPLNELPRGSQPRNQPQTGARQ</sequence>
<dbReference type="GO" id="GO:0006508">
    <property type="term" value="P:proteolysis"/>
    <property type="evidence" value="ECO:0007669"/>
    <property type="project" value="UniProtKB-KW"/>
</dbReference>
<evidence type="ECO:0000256" key="3">
    <source>
        <dbReference type="ARBA" id="ARBA00022692"/>
    </source>
</evidence>
<comment type="subcellular location">
    <subcellularLocation>
        <location evidence="1">Membrane</location>
        <topology evidence="1">Single-pass membrane protein</topology>
    </subcellularLocation>
</comment>
<dbReference type="InterPro" id="IPR036013">
    <property type="entry name" value="Band_7/SPFH_dom_sf"/>
</dbReference>
<keyword evidence="5 6" id="KW-0472">Membrane</keyword>
<comment type="similarity">
    <text evidence="2 6">Belongs to the band 7/mec-2 family. HflK subfamily.</text>
</comment>
<dbReference type="CDD" id="cd03404">
    <property type="entry name" value="SPFH_HflK"/>
    <property type="match status" value="1"/>
</dbReference>
<feature type="domain" description="Band 7" evidence="8">
    <location>
        <begin position="75"/>
        <end position="257"/>
    </location>
</feature>
<feature type="region of interest" description="Disordered" evidence="7">
    <location>
        <begin position="1"/>
        <end position="38"/>
    </location>
</feature>
<dbReference type="AlphaFoldDB" id="A0A346A365"/>
<dbReference type="Proteomes" id="UP000254889">
    <property type="component" value="Chromosome"/>
</dbReference>
<feature type="transmembrane region" description="Helical" evidence="6">
    <location>
        <begin position="56"/>
        <end position="78"/>
    </location>
</feature>
<accession>A0A346A365</accession>
<keyword evidence="3 6" id="KW-0812">Transmembrane</keyword>
<dbReference type="InterPro" id="IPR010201">
    <property type="entry name" value="HflK"/>
</dbReference>
<feature type="region of interest" description="Disordered" evidence="7">
    <location>
        <begin position="359"/>
        <end position="382"/>
    </location>
</feature>
<dbReference type="KEGG" id="ptaw:DW352_25640"/>
<organism evidence="9 10">
    <name type="scientific">Pseudolabrys taiwanensis</name>
    <dbReference type="NCBI Taxonomy" id="331696"/>
    <lineage>
        <taxon>Bacteria</taxon>
        <taxon>Pseudomonadati</taxon>
        <taxon>Pseudomonadota</taxon>
        <taxon>Alphaproteobacteria</taxon>
        <taxon>Hyphomicrobiales</taxon>
        <taxon>Xanthobacteraceae</taxon>
        <taxon>Pseudolabrys</taxon>
    </lineage>
</organism>
<evidence type="ECO:0000313" key="9">
    <source>
        <dbReference type="EMBL" id="AXK83612.1"/>
    </source>
</evidence>
<dbReference type="PANTHER" id="PTHR43327">
    <property type="entry name" value="STOMATIN-LIKE PROTEIN 2, MITOCHONDRIAL"/>
    <property type="match status" value="1"/>
</dbReference>
<dbReference type="InterPro" id="IPR001107">
    <property type="entry name" value="Band_7"/>
</dbReference>
<evidence type="ECO:0000256" key="4">
    <source>
        <dbReference type="ARBA" id="ARBA00022989"/>
    </source>
</evidence>
<evidence type="ECO:0000259" key="8">
    <source>
        <dbReference type="SMART" id="SM00244"/>
    </source>
</evidence>
<evidence type="ECO:0000256" key="1">
    <source>
        <dbReference type="ARBA" id="ARBA00004167"/>
    </source>
</evidence>
<dbReference type="GO" id="GO:0008233">
    <property type="term" value="F:peptidase activity"/>
    <property type="evidence" value="ECO:0007669"/>
    <property type="project" value="UniProtKB-KW"/>
</dbReference>
<dbReference type="SMART" id="SM00244">
    <property type="entry name" value="PHB"/>
    <property type="match status" value="1"/>
</dbReference>
<dbReference type="Gene3D" id="3.30.479.30">
    <property type="entry name" value="Band 7 domain"/>
    <property type="match status" value="1"/>
</dbReference>
<evidence type="ECO:0000313" key="10">
    <source>
        <dbReference type="Proteomes" id="UP000254889"/>
    </source>
</evidence>
<keyword evidence="4 6" id="KW-1133">Transmembrane helix</keyword>
<dbReference type="RefSeq" id="WP_115693991.1">
    <property type="nucleotide sequence ID" value="NZ_CP031417.1"/>
</dbReference>
<dbReference type="Pfam" id="PF12221">
    <property type="entry name" value="HflK_N"/>
    <property type="match status" value="1"/>
</dbReference>
<evidence type="ECO:0000256" key="5">
    <source>
        <dbReference type="ARBA" id="ARBA00023136"/>
    </source>
</evidence>
<dbReference type="GO" id="GO:0016020">
    <property type="term" value="C:membrane"/>
    <property type="evidence" value="ECO:0007669"/>
    <property type="project" value="UniProtKB-SubCell"/>
</dbReference>
<evidence type="ECO:0000256" key="2">
    <source>
        <dbReference type="ARBA" id="ARBA00006971"/>
    </source>
</evidence>
<proteinExistence type="inferred from homology"/>
<keyword evidence="10" id="KW-1185">Reference proteome</keyword>
<dbReference type="NCBIfam" id="TIGR01933">
    <property type="entry name" value="hflK"/>
    <property type="match status" value="1"/>
</dbReference>
<gene>
    <name evidence="9" type="primary">hflK</name>
    <name evidence="9" type="ORF">DW352_25640</name>
</gene>